<comment type="caution">
    <text evidence="2">The sequence shown here is derived from an EMBL/GenBank/DDBJ whole genome shotgun (WGS) entry which is preliminary data.</text>
</comment>
<keyword evidence="1" id="KW-0645">Protease</keyword>
<dbReference type="EC" id="3.4.16.-" evidence="1"/>
<sequence>MMSLQILFVVIVIGLAFDSEADKIVFPGWGEYNFGTYSGHLTFGTGLRKFHYIFLESQSNPATDPVVLWLGGGPGCSSLLGLNEEIGPFVMVDDDRVFKKNPYPWNTRVNLLFIDQPAGVGFSTNNDPTYEYNDINSGEDNYQAILVWFSIFKQYQKNRFFIAGESYAGMYIPYTARAIVDGNKQAVIKIPLEGVLIGNGLLVTDPIKRNSALQEFFLKRNFMSPTTTNTIRKICSVSPNSIKCQLAQAEFKKVCLDSDINIYNVYGYCQRDSTPEFLKQKEASGRKIRYPFVPWYEGNSYGDDDEEKDPCSDFGPINEYYNNAQVQDALHIQDRPQFWSACSKDIFFKYTMNKEGSYKILPYLNKLGIRILIYSGDQDAIVSVVDTEQALLMIPDIQQIGSRTPWGNKNLDLAGWSTNYNFLKFVVVRGAGHMVPQEQRQNSFEMMDSFINNNELPKYK</sequence>
<dbReference type="AlphaFoldDB" id="A0A8S1R847"/>
<keyword evidence="1" id="KW-0378">Hydrolase</keyword>
<dbReference type="InterPro" id="IPR018202">
    <property type="entry name" value="Ser_caboxypep_ser_AS"/>
</dbReference>
<dbReference type="OrthoDB" id="443318at2759"/>
<dbReference type="Proteomes" id="UP000692954">
    <property type="component" value="Unassembled WGS sequence"/>
</dbReference>
<name>A0A8S1R847_9CILI</name>
<protein>
    <recommendedName>
        <fullName evidence="1">Carboxypeptidase</fullName>
        <ecNumber evidence="1">3.4.16.-</ecNumber>
    </recommendedName>
</protein>
<dbReference type="FunFam" id="3.40.50.1820:FF:000253">
    <property type="entry name" value="Carboxypeptidase"/>
    <property type="match status" value="1"/>
</dbReference>
<evidence type="ECO:0000313" key="3">
    <source>
        <dbReference type="Proteomes" id="UP000692954"/>
    </source>
</evidence>
<comment type="similarity">
    <text evidence="1">Belongs to the peptidase S10 family.</text>
</comment>
<keyword evidence="1" id="KW-0121">Carboxypeptidase</keyword>
<reference evidence="2" key="1">
    <citation type="submission" date="2021-01" db="EMBL/GenBank/DDBJ databases">
        <authorList>
            <consortium name="Genoscope - CEA"/>
            <person name="William W."/>
        </authorList>
    </citation>
    <scope>NUCLEOTIDE SEQUENCE</scope>
</reference>
<dbReference type="PANTHER" id="PTHR11802">
    <property type="entry name" value="SERINE PROTEASE FAMILY S10 SERINE CARBOXYPEPTIDASE"/>
    <property type="match status" value="1"/>
</dbReference>
<accession>A0A8S1R847</accession>
<dbReference type="EMBL" id="CAJJDN010000145">
    <property type="protein sequence ID" value="CAD8123463.1"/>
    <property type="molecule type" value="Genomic_DNA"/>
</dbReference>
<dbReference type="Pfam" id="PF00450">
    <property type="entry name" value="Peptidase_S10"/>
    <property type="match status" value="1"/>
</dbReference>
<keyword evidence="1" id="KW-0732">Signal</keyword>
<evidence type="ECO:0000256" key="1">
    <source>
        <dbReference type="RuleBase" id="RU361156"/>
    </source>
</evidence>
<dbReference type="GO" id="GO:0006508">
    <property type="term" value="P:proteolysis"/>
    <property type="evidence" value="ECO:0007669"/>
    <property type="project" value="UniProtKB-KW"/>
</dbReference>
<organism evidence="2 3">
    <name type="scientific">Paramecium sonneborni</name>
    <dbReference type="NCBI Taxonomy" id="65129"/>
    <lineage>
        <taxon>Eukaryota</taxon>
        <taxon>Sar</taxon>
        <taxon>Alveolata</taxon>
        <taxon>Ciliophora</taxon>
        <taxon>Intramacronucleata</taxon>
        <taxon>Oligohymenophorea</taxon>
        <taxon>Peniculida</taxon>
        <taxon>Parameciidae</taxon>
        <taxon>Paramecium</taxon>
    </lineage>
</organism>
<proteinExistence type="inferred from homology"/>
<feature type="chain" id="PRO_5036518430" description="Carboxypeptidase" evidence="1">
    <location>
        <begin position="22"/>
        <end position="460"/>
    </location>
</feature>
<gene>
    <name evidence="2" type="ORF">PSON_ATCC_30995.1.T1450009</name>
</gene>
<dbReference type="PROSITE" id="PS00131">
    <property type="entry name" value="CARBOXYPEPT_SER_SER"/>
    <property type="match status" value="1"/>
</dbReference>
<dbReference type="InterPro" id="IPR001563">
    <property type="entry name" value="Peptidase_S10"/>
</dbReference>
<dbReference type="PANTHER" id="PTHR11802:SF201">
    <property type="entry name" value="CARBOXYPEPTIDASE"/>
    <property type="match status" value="1"/>
</dbReference>
<keyword evidence="3" id="KW-1185">Reference proteome</keyword>
<feature type="signal peptide" evidence="1">
    <location>
        <begin position="1"/>
        <end position="21"/>
    </location>
</feature>
<dbReference type="GO" id="GO:0004185">
    <property type="term" value="F:serine-type carboxypeptidase activity"/>
    <property type="evidence" value="ECO:0007669"/>
    <property type="project" value="UniProtKB-UniRule"/>
</dbReference>
<evidence type="ECO:0000313" key="2">
    <source>
        <dbReference type="EMBL" id="CAD8123463.1"/>
    </source>
</evidence>